<proteinExistence type="inferred from homology"/>
<dbReference type="RefSeq" id="WP_275816052.1">
    <property type="nucleotide sequence ID" value="NZ_BAAANM010000022.1"/>
</dbReference>
<protein>
    <submittedName>
        <fullName evidence="3">Alpha/beta fold hydrolase</fullName>
    </submittedName>
</protein>
<dbReference type="Pfam" id="PF00975">
    <property type="entry name" value="Thioesterase"/>
    <property type="match status" value="1"/>
</dbReference>
<dbReference type="SUPFAM" id="SSF53474">
    <property type="entry name" value="alpha/beta-Hydrolases"/>
    <property type="match status" value="1"/>
</dbReference>
<evidence type="ECO:0000313" key="3">
    <source>
        <dbReference type="EMBL" id="MDF2257742.1"/>
    </source>
</evidence>
<dbReference type="Proteomes" id="UP001220022">
    <property type="component" value="Unassembled WGS sequence"/>
</dbReference>
<dbReference type="EMBL" id="JARHTQ010000011">
    <property type="protein sequence ID" value="MDF2257742.1"/>
    <property type="molecule type" value="Genomic_DNA"/>
</dbReference>
<dbReference type="InterPro" id="IPR029058">
    <property type="entry name" value="AB_hydrolase_fold"/>
</dbReference>
<dbReference type="InterPro" id="IPR001031">
    <property type="entry name" value="Thioesterase"/>
</dbReference>
<keyword evidence="4" id="KW-1185">Reference proteome</keyword>
<feature type="domain" description="Thioesterase" evidence="2">
    <location>
        <begin position="24"/>
        <end position="234"/>
    </location>
</feature>
<evidence type="ECO:0000259" key="2">
    <source>
        <dbReference type="Pfam" id="PF00975"/>
    </source>
</evidence>
<organism evidence="3 4">
    <name type="scientific">Streptantibioticus ferralitis</name>
    <dbReference type="NCBI Taxonomy" id="236510"/>
    <lineage>
        <taxon>Bacteria</taxon>
        <taxon>Bacillati</taxon>
        <taxon>Actinomycetota</taxon>
        <taxon>Actinomycetes</taxon>
        <taxon>Kitasatosporales</taxon>
        <taxon>Streptomycetaceae</taxon>
        <taxon>Streptantibioticus</taxon>
    </lineage>
</organism>
<evidence type="ECO:0000256" key="1">
    <source>
        <dbReference type="ARBA" id="ARBA00007169"/>
    </source>
</evidence>
<comment type="caution">
    <text evidence="3">The sequence shown here is derived from an EMBL/GenBank/DDBJ whole genome shotgun (WGS) entry which is preliminary data.</text>
</comment>
<dbReference type="PANTHER" id="PTHR11487:SF0">
    <property type="entry name" value="S-ACYL FATTY ACID SYNTHASE THIOESTERASE, MEDIUM CHAIN"/>
    <property type="match status" value="1"/>
</dbReference>
<evidence type="ECO:0000313" key="4">
    <source>
        <dbReference type="Proteomes" id="UP001220022"/>
    </source>
</evidence>
<dbReference type="InterPro" id="IPR012223">
    <property type="entry name" value="TEII"/>
</dbReference>
<comment type="similarity">
    <text evidence="1">Belongs to the thioesterase family.</text>
</comment>
<sequence length="254" mass="27552">MQPYKPRSVLVNFGSPDLGPQGLRLVCIAHAGAGAAPFRLWSELVPDWISVVGVRLPGRESRLREPLLTSMEDIARHVAAQLEGYPGRVALFGHCFGGPVAFRIAQLLEETKECEVVRLVTASAPVPGRVPPRQLTHELPSDELYASLVGAGAMSDGQQGRSIFELTESAIRADFQAFETWRAEDFGRIKAPILAIRGDDDHVLGQGSEDEWVHLTEGRFTTRSVRGGHFLLGGEMPGLVAVIACQLADDHASL</sequence>
<keyword evidence="3" id="KW-0378">Hydrolase</keyword>
<dbReference type="PANTHER" id="PTHR11487">
    <property type="entry name" value="THIOESTERASE"/>
    <property type="match status" value="1"/>
</dbReference>
<reference evidence="3 4" key="1">
    <citation type="submission" date="2023-03" db="EMBL/GenBank/DDBJ databases">
        <title>Draft genome sequence of type strain Streptomyces ferralitis JCM 14344.</title>
        <authorList>
            <person name="Klaysubun C."/>
            <person name="Duangmal K."/>
        </authorList>
    </citation>
    <scope>NUCLEOTIDE SEQUENCE [LARGE SCALE GENOMIC DNA]</scope>
    <source>
        <strain evidence="3 4">JCM 14344</strain>
    </source>
</reference>
<name>A0ABT5Z1M6_9ACTN</name>
<gene>
    <name evidence="3" type="ORF">P2L57_19100</name>
</gene>
<dbReference type="Gene3D" id="3.40.50.1820">
    <property type="entry name" value="alpha/beta hydrolase"/>
    <property type="match status" value="1"/>
</dbReference>
<dbReference type="GO" id="GO:0016787">
    <property type="term" value="F:hydrolase activity"/>
    <property type="evidence" value="ECO:0007669"/>
    <property type="project" value="UniProtKB-KW"/>
</dbReference>
<accession>A0ABT5Z1M6</accession>